<proteinExistence type="predicted"/>
<protein>
    <submittedName>
        <fullName evidence="3">Uncharacterized protein LOC34622543</fullName>
    </submittedName>
</protein>
<accession>A0A6P6S0V7</accession>
<feature type="region of interest" description="Disordered" evidence="1">
    <location>
        <begin position="376"/>
        <end position="462"/>
    </location>
</feature>
<feature type="compositionally biased region" description="Low complexity" evidence="1">
    <location>
        <begin position="450"/>
        <end position="462"/>
    </location>
</feature>
<dbReference type="GeneID" id="34622543"/>
<sequence length="462" mass="50324">MAELSPSDVFTVARCLPEADNPSQTASCWYCFAIPSSKAGTAASRLLAAPAVASSTPREAVYRLLQQLVQPEWHSISDPTSPQWLAEFKHRVAQKETLGANPSCPLVNSTAERRHTEVAETTKGSSGEGAHAGAFAAFPSKEQFLLLNKITNRIDTPWVQVLRRLRAVEECEMSRPLELNDVINYAKRLAGSVAAPPETANIVDVVSHQTAFPSYHFLPYPSMEELQNSRLAALGTKPYADICFPPDISAKVVCLRRKAAMALVEPSQGSTYVFDTSLLSSDIWRDEHSKEVLYELRFTCATPCCTFWFSIASGQWSASQPLPRECPLRPLPSLRPLLVPGPFPKTVRVQCRKQGKKPSRFTQTCLKLKGTAAAWSGMPPSGATAEAREVADDQHVGPMASTRADEGSRATQNAKAMPLTQRGVSSVSQFHGLMLGASRRRGQQSCQVRSSESSSGSSSDED</sequence>
<gene>
    <name evidence="3" type="primary">LOC34622543</name>
</gene>
<evidence type="ECO:0000313" key="3">
    <source>
        <dbReference type="RefSeq" id="XP_026192970.1"/>
    </source>
</evidence>
<feature type="compositionally biased region" description="Basic and acidic residues" evidence="1">
    <location>
        <begin position="386"/>
        <end position="395"/>
    </location>
</feature>
<dbReference type="Proteomes" id="UP000515125">
    <property type="component" value="Unplaced"/>
</dbReference>
<name>A0A6P6S0V7_9EIME</name>
<organism evidence="2 3">
    <name type="scientific">Cyclospora cayetanensis</name>
    <dbReference type="NCBI Taxonomy" id="88456"/>
    <lineage>
        <taxon>Eukaryota</taxon>
        <taxon>Sar</taxon>
        <taxon>Alveolata</taxon>
        <taxon>Apicomplexa</taxon>
        <taxon>Conoidasida</taxon>
        <taxon>Coccidia</taxon>
        <taxon>Eucoccidiorida</taxon>
        <taxon>Eimeriorina</taxon>
        <taxon>Eimeriidae</taxon>
        <taxon>Cyclospora</taxon>
    </lineage>
</organism>
<dbReference type="OrthoDB" id="345964at2759"/>
<dbReference type="AlphaFoldDB" id="A0A6P6S0V7"/>
<keyword evidence="2" id="KW-1185">Reference proteome</keyword>
<evidence type="ECO:0000313" key="2">
    <source>
        <dbReference type="Proteomes" id="UP000515125"/>
    </source>
</evidence>
<reference evidence="3" key="1">
    <citation type="submission" date="2025-08" db="UniProtKB">
        <authorList>
            <consortium name="RefSeq"/>
        </authorList>
    </citation>
    <scope>IDENTIFICATION</scope>
</reference>
<dbReference type="RefSeq" id="XP_026192970.1">
    <property type="nucleotide sequence ID" value="XM_026337185.1"/>
</dbReference>
<evidence type="ECO:0000256" key="1">
    <source>
        <dbReference type="SAM" id="MobiDB-lite"/>
    </source>
</evidence>